<protein>
    <submittedName>
        <fullName evidence="2">Uncharacterized protein</fullName>
    </submittedName>
</protein>
<evidence type="ECO:0000313" key="2">
    <source>
        <dbReference type="EMBL" id="GKT32175.1"/>
    </source>
</evidence>
<evidence type="ECO:0000313" key="3">
    <source>
        <dbReference type="Proteomes" id="UP001057375"/>
    </source>
</evidence>
<reference evidence="2" key="1">
    <citation type="submission" date="2022-03" db="EMBL/GenBank/DDBJ databases">
        <title>Draft genome sequence of Aduncisulcus paluster, a free-living microaerophilic Fornicata.</title>
        <authorList>
            <person name="Yuyama I."/>
            <person name="Kume K."/>
            <person name="Tamura T."/>
            <person name="Inagaki Y."/>
            <person name="Hashimoto T."/>
        </authorList>
    </citation>
    <scope>NUCLEOTIDE SEQUENCE</scope>
    <source>
        <strain evidence="2">NY0171</strain>
    </source>
</reference>
<feature type="region of interest" description="Disordered" evidence="1">
    <location>
        <begin position="166"/>
        <end position="196"/>
    </location>
</feature>
<name>A0ABQ5KI35_9EUKA</name>
<keyword evidence="3" id="KW-1185">Reference proteome</keyword>
<feature type="region of interest" description="Disordered" evidence="1">
    <location>
        <begin position="289"/>
        <end position="330"/>
    </location>
</feature>
<feature type="compositionally biased region" description="Acidic residues" evidence="1">
    <location>
        <begin position="175"/>
        <end position="191"/>
    </location>
</feature>
<feature type="region of interest" description="Disordered" evidence="1">
    <location>
        <begin position="50"/>
        <end position="88"/>
    </location>
</feature>
<organism evidence="2 3">
    <name type="scientific">Aduncisulcus paluster</name>
    <dbReference type="NCBI Taxonomy" id="2918883"/>
    <lineage>
        <taxon>Eukaryota</taxon>
        <taxon>Metamonada</taxon>
        <taxon>Carpediemonas-like organisms</taxon>
        <taxon>Aduncisulcus</taxon>
    </lineage>
</organism>
<feature type="compositionally biased region" description="Acidic residues" evidence="1">
    <location>
        <begin position="66"/>
        <end position="86"/>
    </location>
</feature>
<comment type="caution">
    <text evidence="2">The sequence shown here is derived from an EMBL/GenBank/DDBJ whole genome shotgun (WGS) entry which is preliminary data.</text>
</comment>
<dbReference type="EMBL" id="BQXS01009950">
    <property type="protein sequence ID" value="GKT32175.1"/>
    <property type="molecule type" value="Genomic_DNA"/>
</dbReference>
<proteinExistence type="predicted"/>
<accession>A0ABQ5KI35</accession>
<dbReference type="Proteomes" id="UP001057375">
    <property type="component" value="Unassembled WGS sequence"/>
</dbReference>
<sequence>MSELTIIPKTQTIISKPTSPKVVPKPISMHIPPKEVDLFDFNFLMARKVPRQNEALPRPKEKESEEYGEEDGLYEFEEEEEEEDEIFSERPIVPQSKTIPVQMSELTIIPKTQTIISKPTSPKVVPKPISMHIPPKEVDLFDFNFLMARKVPRQNEPLPISKEEEIREEFSEKQIEEEEEIEEEKEEEIPLDESSTHVSHMEIYPNVDVYNIKRYLENQDGAGIGRHIMSIQNTSSAYAQLQRSQGYSVWNGELPMHSSALKVSISEDSSSSPASLFISPGSAALEMSIQEASESDEHEISREQEDSSGSNPSSSYEYTYVPEDQAWKYQ</sequence>
<gene>
    <name evidence="2" type="ORF">ADUPG1_006381</name>
</gene>
<evidence type="ECO:0000256" key="1">
    <source>
        <dbReference type="SAM" id="MobiDB-lite"/>
    </source>
</evidence>